<dbReference type="GO" id="GO:0015276">
    <property type="term" value="F:ligand-gated monoatomic ion channel activity"/>
    <property type="evidence" value="ECO:0007669"/>
    <property type="project" value="InterPro"/>
</dbReference>
<dbReference type="PANTHER" id="PTHR30085">
    <property type="entry name" value="AMINO ACID ABC TRANSPORTER PERMEASE"/>
    <property type="match status" value="1"/>
</dbReference>
<name>A0A024E5E9_9PSED</name>
<dbReference type="SMART" id="SM00079">
    <property type="entry name" value="PBPe"/>
    <property type="match status" value="1"/>
</dbReference>
<dbReference type="InterPro" id="IPR001320">
    <property type="entry name" value="Iontro_rcpt_C"/>
</dbReference>
<dbReference type="GO" id="GO:0005576">
    <property type="term" value="C:extracellular region"/>
    <property type="evidence" value="ECO:0007669"/>
    <property type="project" value="TreeGrafter"/>
</dbReference>
<evidence type="ECO:0000313" key="7">
    <source>
        <dbReference type="EMBL" id="AHZ67563.1"/>
    </source>
</evidence>
<reference evidence="7 8" key="1">
    <citation type="journal article" date="2012" name="J. Bacteriol.">
        <title>Genome sequence of cold-adapted Pseudomonas mandelii strain JR-1.</title>
        <authorList>
            <person name="Jang S.H."/>
            <person name="Kim J."/>
            <person name="Kim J."/>
            <person name="Hong S."/>
            <person name="Lee C."/>
        </authorList>
    </citation>
    <scope>NUCLEOTIDE SEQUENCE [LARGE SCALE GENOMIC DNA]</scope>
    <source>
        <strain evidence="7 8">JR-1</strain>
    </source>
</reference>
<gene>
    <name evidence="7" type="ORF">OU5_0484</name>
</gene>
<feature type="domain" description="Solute-binding protein family 3/N-terminal" evidence="5">
    <location>
        <begin position="37"/>
        <end position="287"/>
    </location>
</feature>
<dbReference type="InterPro" id="IPR001638">
    <property type="entry name" value="Solute-binding_3/MltF_N"/>
</dbReference>
<feature type="signal peptide" evidence="4">
    <location>
        <begin position="1"/>
        <end position="26"/>
    </location>
</feature>
<evidence type="ECO:0000256" key="2">
    <source>
        <dbReference type="ARBA" id="ARBA00022448"/>
    </source>
</evidence>
<dbReference type="EMBL" id="CP005960">
    <property type="protein sequence ID" value="AHZ67563.1"/>
    <property type="molecule type" value="Genomic_DNA"/>
</dbReference>
<keyword evidence="2" id="KW-0813">Transport</keyword>
<dbReference type="CDD" id="cd13688">
    <property type="entry name" value="PBP2_GltI_DEBP"/>
    <property type="match status" value="1"/>
</dbReference>
<feature type="domain" description="Ionotropic glutamate receptor C-terminal" evidence="6">
    <location>
        <begin position="35"/>
        <end position="286"/>
    </location>
</feature>
<feature type="chain" id="PRO_5001528147" evidence="4">
    <location>
        <begin position="27"/>
        <end position="302"/>
    </location>
</feature>
<accession>A0A024E5E9</accession>
<dbReference type="Proteomes" id="UP000026913">
    <property type="component" value="Chromosome"/>
</dbReference>
<protein>
    <submittedName>
        <fullName evidence="7">Extracellular solute-binding protein</fullName>
    </submittedName>
</protein>
<dbReference type="OrthoDB" id="9149558at2"/>
<dbReference type="Pfam" id="PF00497">
    <property type="entry name" value="SBP_bac_3"/>
    <property type="match status" value="1"/>
</dbReference>
<dbReference type="GO" id="GO:0016020">
    <property type="term" value="C:membrane"/>
    <property type="evidence" value="ECO:0007669"/>
    <property type="project" value="InterPro"/>
</dbReference>
<dbReference type="HOGENOM" id="CLU_019602_0_0_6"/>
<dbReference type="SMART" id="SM00062">
    <property type="entry name" value="PBPb"/>
    <property type="match status" value="1"/>
</dbReference>
<dbReference type="Gene3D" id="3.40.190.10">
    <property type="entry name" value="Periplasmic binding protein-like II"/>
    <property type="match status" value="2"/>
</dbReference>
<dbReference type="PANTHER" id="PTHR30085:SF6">
    <property type="entry name" value="ABC TRANSPORTER GLUTAMINE-BINDING PROTEIN GLNH"/>
    <property type="match status" value="1"/>
</dbReference>
<dbReference type="KEGG" id="pman:OU5_0484"/>
<organism evidence="7 8">
    <name type="scientific">Pseudomonas mandelii JR-1</name>
    <dbReference type="NCBI Taxonomy" id="1147786"/>
    <lineage>
        <taxon>Bacteria</taxon>
        <taxon>Pseudomonadati</taxon>
        <taxon>Pseudomonadota</taxon>
        <taxon>Gammaproteobacteria</taxon>
        <taxon>Pseudomonadales</taxon>
        <taxon>Pseudomonadaceae</taxon>
        <taxon>Pseudomonas</taxon>
    </lineage>
</organism>
<dbReference type="AlphaFoldDB" id="A0A024E5E9"/>
<evidence type="ECO:0000313" key="8">
    <source>
        <dbReference type="Proteomes" id="UP000026913"/>
    </source>
</evidence>
<dbReference type="SUPFAM" id="SSF53850">
    <property type="entry name" value="Periplasmic binding protein-like II"/>
    <property type="match status" value="1"/>
</dbReference>
<dbReference type="GO" id="GO:0030288">
    <property type="term" value="C:outer membrane-bounded periplasmic space"/>
    <property type="evidence" value="ECO:0007669"/>
    <property type="project" value="TreeGrafter"/>
</dbReference>
<evidence type="ECO:0000256" key="3">
    <source>
        <dbReference type="ARBA" id="ARBA00022729"/>
    </source>
</evidence>
<evidence type="ECO:0000256" key="1">
    <source>
        <dbReference type="ARBA" id="ARBA00010333"/>
    </source>
</evidence>
<dbReference type="InterPro" id="IPR051455">
    <property type="entry name" value="Bact_solute-bind_prot3"/>
</dbReference>
<evidence type="ECO:0000259" key="6">
    <source>
        <dbReference type="SMART" id="SM00079"/>
    </source>
</evidence>
<dbReference type="GO" id="GO:0006865">
    <property type="term" value="P:amino acid transport"/>
    <property type="evidence" value="ECO:0007669"/>
    <property type="project" value="TreeGrafter"/>
</dbReference>
<dbReference type="RefSeq" id="WP_042932086.1">
    <property type="nucleotide sequence ID" value="NZ_CP005960.1"/>
</dbReference>
<keyword evidence="3 4" id="KW-0732">Signal</keyword>
<sequence length="302" mass="32790">MNVKMSKANNLLLVCLLTLMPVLAGADTLERVRTTQSFTLGYLPNFPPFSAQASDIPSGYAIDLCLKIADKVKTELALPGLQIRYLSVSPTDEINAVSSGKIDILCTPTAPTLERRKRVSYSVPVYTAGLSVVVRQDAPQPLLNALAGKVANTGPTWRATINHGLSNQTYAAIAGGVTETWIRERMRLLGVVATLVTVENTAAGLKQVAEGKADAFFAERMVLKNLLATDKSASNLVLLDRIFEYAPTAMAVDRNDEDFRLLVDTALSDMYRSGEIEQAFDKYLGGADDTAKKLFKVYALPQ</sequence>
<proteinExistence type="inferred from homology"/>
<evidence type="ECO:0000259" key="5">
    <source>
        <dbReference type="SMART" id="SM00062"/>
    </source>
</evidence>
<comment type="similarity">
    <text evidence="1">Belongs to the bacterial solute-binding protein 3 family.</text>
</comment>
<evidence type="ECO:0000256" key="4">
    <source>
        <dbReference type="SAM" id="SignalP"/>
    </source>
</evidence>